<sequence length="376" mass="42547">MTHEKTGRVTTDMPNADRSARSMRNGRAADSQINFVLVTGRRLSLTPIQIWRLMTDQHFLIYFGISSVLITYLYPVQLQPSPPWWEFVIVFSAMALFFYCILVGTLLLIEKCCRRWPRLIVPVPLITLIALLATLGFARVYNPIMVGPVWSNFRPLTEEFVLIYFVILNLEILFSIFVLPHTKVFIQATQLQSQREAPAAAELRVAADPAEALPRPPQVVLQPPAPQPPAAPQAAPLPAPMTRHLPVPILRQPPRPPQPPVPPPPRAVRFGSYSWPITALRLIRAEEHYIRVVTKEQEVLVRYRLSDAVTQLPEDAGMRVHRSYWLSYDAIVEHAPLPDSRLLLTLWNGTTVTVPRAHRKRLEAAFAARRQATGQG</sequence>
<feature type="domain" description="HTH LytTR-type" evidence="3">
    <location>
        <begin position="268"/>
        <end position="368"/>
    </location>
</feature>
<dbReference type="Gene3D" id="2.40.50.1020">
    <property type="entry name" value="LytTr DNA-binding domain"/>
    <property type="match status" value="1"/>
</dbReference>
<keyword evidence="2" id="KW-0472">Membrane</keyword>
<name>A0AAQ0HKS3_PARVE</name>
<dbReference type="AlphaFoldDB" id="A0AAQ0HKS3"/>
<dbReference type="Proteomes" id="UP000256794">
    <property type="component" value="Unassembled WGS sequence"/>
</dbReference>
<comment type="caution">
    <text evidence="4">The sequence shown here is derived from an EMBL/GenBank/DDBJ whole genome shotgun (WGS) entry which is preliminary data.</text>
</comment>
<reference evidence="4 5" key="1">
    <citation type="submission" date="2018-08" db="EMBL/GenBank/DDBJ databases">
        <title>Genomic Encyclopedia of Archaeal and Bacterial Type Strains, Phase II (KMG-II): from individual species to whole genera.</title>
        <authorList>
            <person name="Goeker M."/>
        </authorList>
    </citation>
    <scope>NUCLEOTIDE SEQUENCE [LARGE SCALE GENOMIC DNA]</scope>
    <source>
        <strain evidence="4 5">DSM 582</strain>
    </source>
</reference>
<keyword evidence="4" id="KW-0238">DNA-binding</keyword>
<dbReference type="SMART" id="SM00850">
    <property type="entry name" value="LytTR"/>
    <property type="match status" value="1"/>
</dbReference>
<organism evidence="4 5">
    <name type="scientific">Paracoccus versutus</name>
    <name type="common">Thiobacillus versutus</name>
    <dbReference type="NCBI Taxonomy" id="34007"/>
    <lineage>
        <taxon>Bacteria</taxon>
        <taxon>Pseudomonadati</taxon>
        <taxon>Pseudomonadota</taxon>
        <taxon>Alphaproteobacteria</taxon>
        <taxon>Rhodobacterales</taxon>
        <taxon>Paracoccaceae</taxon>
        <taxon>Paracoccus</taxon>
    </lineage>
</organism>
<dbReference type="EMBL" id="QUMX01000009">
    <property type="protein sequence ID" value="REG48310.1"/>
    <property type="molecule type" value="Genomic_DNA"/>
</dbReference>
<keyword evidence="2" id="KW-1133">Transmembrane helix</keyword>
<feature type="transmembrane region" description="Helical" evidence="2">
    <location>
        <begin position="87"/>
        <end position="109"/>
    </location>
</feature>
<accession>A0AAQ0HKS3</accession>
<dbReference type="InterPro" id="IPR007492">
    <property type="entry name" value="LytTR_DNA-bd_dom"/>
</dbReference>
<feature type="region of interest" description="Disordered" evidence="1">
    <location>
        <begin position="246"/>
        <end position="265"/>
    </location>
</feature>
<dbReference type="Pfam" id="PF04397">
    <property type="entry name" value="LytTR"/>
    <property type="match status" value="1"/>
</dbReference>
<feature type="transmembrane region" description="Helical" evidence="2">
    <location>
        <begin position="59"/>
        <end position="75"/>
    </location>
</feature>
<keyword evidence="2" id="KW-0812">Transmembrane</keyword>
<feature type="compositionally biased region" description="Pro residues" evidence="1">
    <location>
        <begin position="251"/>
        <end position="265"/>
    </location>
</feature>
<dbReference type="GO" id="GO:0003677">
    <property type="term" value="F:DNA binding"/>
    <property type="evidence" value="ECO:0007669"/>
    <property type="project" value="UniProtKB-KW"/>
</dbReference>
<feature type="region of interest" description="Disordered" evidence="1">
    <location>
        <begin position="1"/>
        <end position="26"/>
    </location>
</feature>
<evidence type="ECO:0000313" key="4">
    <source>
        <dbReference type="EMBL" id="REG48310.1"/>
    </source>
</evidence>
<evidence type="ECO:0000313" key="5">
    <source>
        <dbReference type="Proteomes" id="UP000256794"/>
    </source>
</evidence>
<evidence type="ECO:0000256" key="1">
    <source>
        <dbReference type="SAM" id="MobiDB-lite"/>
    </source>
</evidence>
<feature type="region of interest" description="Disordered" evidence="1">
    <location>
        <begin position="216"/>
        <end position="237"/>
    </location>
</feature>
<dbReference type="PROSITE" id="PS50930">
    <property type="entry name" value="HTH_LYTTR"/>
    <property type="match status" value="1"/>
</dbReference>
<keyword evidence="5" id="KW-1185">Reference proteome</keyword>
<feature type="transmembrane region" description="Helical" evidence="2">
    <location>
        <begin position="121"/>
        <end position="141"/>
    </location>
</feature>
<evidence type="ECO:0000256" key="2">
    <source>
        <dbReference type="SAM" id="Phobius"/>
    </source>
</evidence>
<gene>
    <name evidence="4" type="ORF">ATH84_100940</name>
</gene>
<evidence type="ECO:0000259" key="3">
    <source>
        <dbReference type="PROSITE" id="PS50930"/>
    </source>
</evidence>
<protein>
    <submittedName>
        <fullName evidence="4">LytTr DNA-binding domain-containing protein</fullName>
    </submittedName>
</protein>
<feature type="compositionally biased region" description="Pro residues" evidence="1">
    <location>
        <begin position="223"/>
        <end position="237"/>
    </location>
</feature>
<feature type="transmembrane region" description="Helical" evidence="2">
    <location>
        <begin position="161"/>
        <end position="179"/>
    </location>
</feature>
<proteinExistence type="predicted"/>